<dbReference type="WBParaSite" id="TREG1_119230.1">
    <property type="protein sequence ID" value="TREG1_119230.1"/>
    <property type="gene ID" value="TREG1_119230"/>
</dbReference>
<dbReference type="Proteomes" id="UP000050795">
    <property type="component" value="Unassembled WGS sequence"/>
</dbReference>
<name>A0AA85IXT8_TRIRE</name>
<evidence type="ECO:0008006" key="5">
    <source>
        <dbReference type="Google" id="ProtNLM"/>
    </source>
</evidence>
<protein>
    <recommendedName>
        <fullName evidence="5">Secreted protein</fullName>
    </recommendedName>
</protein>
<dbReference type="WBParaSite" id="TREG1_119260.1">
    <property type="protein sequence ID" value="TREG1_119260.1"/>
    <property type="gene ID" value="TREG1_119260"/>
</dbReference>
<evidence type="ECO:0000313" key="4">
    <source>
        <dbReference type="WBParaSite" id="TREG1_119260.1"/>
    </source>
</evidence>
<feature type="chain" id="PRO_5044704832" description="Secreted protein" evidence="1">
    <location>
        <begin position="29"/>
        <end position="160"/>
    </location>
</feature>
<organism evidence="2 4">
    <name type="scientific">Trichobilharzia regenti</name>
    <name type="common">Nasal bird schistosome</name>
    <dbReference type="NCBI Taxonomy" id="157069"/>
    <lineage>
        <taxon>Eukaryota</taxon>
        <taxon>Metazoa</taxon>
        <taxon>Spiralia</taxon>
        <taxon>Lophotrochozoa</taxon>
        <taxon>Platyhelminthes</taxon>
        <taxon>Trematoda</taxon>
        <taxon>Digenea</taxon>
        <taxon>Strigeidida</taxon>
        <taxon>Schistosomatoidea</taxon>
        <taxon>Schistosomatidae</taxon>
        <taxon>Trichobilharzia</taxon>
    </lineage>
</organism>
<reference evidence="2" key="1">
    <citation type="submission" date="2022-06" db="EMBL/GenBank/DDBJ databases">
        <authorList>
            <person name="Berger JAMES D."/>
            <person name="Berger JAMES D."/>
        </authorList>
    </citation>
    <scope>NUCLEOTIDE SEQUENCE [LARGE SCALE GENOMIC DNA]</scope>
</reference>
<keyword evidence="2" id="KW-1185">Reference proteome</keyword>
<evidence type="ECO:0000313" key="3">
    <source>
        <dbReference type="WBParaSite" id="TREG1_119230.1"/>
    </source>
</evidence>
<evidence type="ECO:0000313" key="2">
    <source>
        <dbReference type="Proteomes" id="UP000050795"/>
    </source>
</evidence>
<sequence>MCSFFSIQSRFHATYHLLLFVLCSLTHPVPQFHSLLPYCEFYSVHRIVYVCKKNFPTLFPVIITNVLSSTYLHQHFIDDLNGLGAFFSRKSMNMSAIIGEMGNPMATPPSFCWYILPSNLKYVLVRRNSTSFMISSTDNRVLSFRSLSSSSLVFSASITI</sequence>
<accession>A0AA85IXT8</accession>
<feature type="signal peptide" evidence="1">
    <location>
        <begin position="1"/>
        <end position="28"/>
    </location>
</feature>
<keyword evidence="1" id="KW-0732">Signal</keyword>
<evidence type="ECO:0000256" key="1">
    <source>
        <dbReference type="SAM" id="SignalP"/>
    </source>
</evidence>
<reference evidence="3 4" key="2">
    <citation type="submission" date="2023-11" db="UniProtKB">
        <authorList>
            <consortium name="WormBaseParasite"/>
        </authorList>
    </citation>
    <scope>IDENTIFICATION</scope>
</reference>
<proteinExistence type="predicted"/>
<dbReference type="AlphaFoldDB" id="A0AA85IXT8"/>